<keyword evidence="1" id="KW-0677">Repeat</keyword>
<dbReference type="InterPro" id="IPR041118">
    <property type="entry name" value="Rx_N"/>
</dbReference>
<dbReference type="Gene3D" id="1.10.8.430">
    <property type="entry name" value="Helical domain of apoptotic protease-activating factors"/>
    <property type="match status" value="1"/>
</dbReference>
<dbReference type="EMBL" id="LXQA010032513">
    <property type="protein sequence ID" value="MCH96514.1"/>
    <property type="molecule type" value="Genomic_DNA"/>
</dbReference>
<feature type="domain" description="NB-ARC" evidence="5">
    <location>
        <begin position="159"/>
        <end position="328"/>
    </location>
</feature>
<evidence type="ECO:0000256" key="1">
    <source>
        <dbReference type="ARBA" id="ARBA00022737"/>
    </source>
</evidence>
<evidence type="ECO:0000259" key="6">
    <source>
        <dbReference type="Pfam" id="PF18052"/>
    </source>
</evidence>
<accession>A0A392ND87</accession>
<evidence type="ECO:0000256" key="4">
    <source>
        <dbReference type="ARBA" id="ARBA00022840"/>
    </source>
</evidence>
<dbReference type="AlphaFoldDB" id="A0A392ND87"/>
<dbReference type="InterPro" id="IPR027417">
    <property type="entry name" value="P-loop_NTPase"/>
</dbReference>
<dbReference type="Pfam" id="PF00931">
    <property type="entry name" value="NB-ARC"/>
    <property type="match status" value="1"/>
</dbReference>
<dbReference type="InterPro" id="IPR042197">
    <property type="entry name" value="Apaf_helical"/>
</dbReference>
<protein>
    <submittedName>
        <fullName evidence="7">CC-NBS-LRR resistance protein</fullName>
    </submittedName>
</protein>
<dbReference type="GO" id="GO:0043531">
    <property type="term" value="F:ADP binding"/>
    <property type="evidence" value="ECO:0007669"/>
    <property type="project" value="InterPro"/>
</dbReference>
<organism evidence="7 8">
    <name type="scientific">Trifolium medium</name>
    <dbReference type="NCBI Taxonomy" id="97028"/>
    <lineage>
        <taxon>Eukaryota</taxon>
        <taxon>Viridiplantae</taxon>
        <taxon>Streptophyta</taxon>
        <taxon>Embryophyta</taxon>
        <taxon>Tracheophyta</taxon>
        <taxon>Spermatophyta</taxon>
        <taxon>Magnoliopsida</taxon>
        <taxon>eudicotyledons</taxon>
        <taxon>Gunneridae</taxon>
        <taxon>Pentapetalae</taxon>
        <taxon>rosids</taxon>
        <taxon>fabids</taxon>
        <taxon>Fabales</taxon>
        <taxon>Fabaceae</taxon>
        <taxon>Papilionoideae</taxon>
        <taxon>50 kb inversion clade</taxon>
        <taxon>NPAAA clade</taxon>
        <taxon>Hologalegina</taxon>
        <taxon>IRL clade</taxon>
        <taxon>Trifolieae</taxon>
        <taxon>Trifolium</taxon>
    </lineage>
</organism>
<dbReference type="PANTHER" id="PTHR36766:SF31">
    <property type="entry name" value="DISEASE RESISTANCE RPP13-LIKE PROTEIN 1"/>
    <property type="match status" value="1"/>
</dbReference>
<evidence type="ECO:0000256" key="2">
    <source>
        <dbReference type="ARBA" id="ARBA00022741"/>
    </source>
</evidence>
<keyword evidence="2" id="KW-0547">Nucleotide-binding</keyword>
<evidence type="ECO:0000259" key="5">
    <source>
        <dbReference type="Pfam" id="PF00931"/>
    </source>
</evidence>
<evidence type="ECO:0000313" key="7">
    <source>
        <dbReference type="EMBL" id="MCH96514.1"/>
    </source>
</evidence>
<dbReference type="Gene3D" id="3.40.50.300">
    <property type="entry name" value="P-loop containing nucleotide triphosphate hydrolases"/>
    <property type="match status" value="1"/>
</dbReference>
<proteinExistence type="predicted"/>
<evidence type="ECO:0000313" key="8">
    <source>
        <dbReference type="Proteomes" id="UP000265520"/>
    </source>
</evidence>
<dbReference type="SUPFAM" id="SSF52540">
    <property type="entry name" value="P-loop containing nucleoside triphosphate hydrolases"/>
    <property type="match status" value="1"/>
</dbReference>
<dbReference type="PRINTS" id="PR00364">
    <property type="entry name" value="DISEASERSIST"/>
</dbReference>
<feature type="non-terminal residue" evidence="7">
    <location>
        <position position="380"/>
    </location>
</feature>
<dbReference type="Gene3D" id="1.20.5.4130">
    <property type="match status" value="1"/>
</dbReference>
<comment type="caution">
    <text evidence="7">The sequence shown here is derived from an EMBL/GenBank/DDBJ whole genome shotgun (WGS) entry which is preliminary data.</text>
</comment>
<dbReference type="InterPro" id="IPR002182">
    <property type="entry name" value="NB-ARC"/>
</dbReference>
<reference evidence="7 8" key="1">
    <citation type="journal article" date="2018" name="Front. Plant Sci.">
        <title>Red Clover (Trifolium pratense) and Zigzag Clover (T. medium) - A Picture of Genomic Similarities and Differences.</title>
        <authorList>
            <person name="Dluhosova J."/>
            <person name="Istvanek J."/>
            <person name="Nedelnik J."/>
            <person name="Repkova J."/>
        </authorList>
    </citation>
    <scope>NUCLEOTIDE SEQUENCE [LARGE SCALE GENOMIC DNA]</scope>
    <source>
        <strain evidence="8">cv. 10/8</strain>
        <tissue evidence="7">Leaf</tissue>
    </source>
</reference>
<dbReference type="GO" id="GO:0005524">
    <property type="term" value="F:ATP binding"/>
    <property type="evidence" value="ECO:0007669"/>
    <property type="project" value="UniProtKB-KW"/>
</dbReference>
<evidence type="ECO:0000256" key="3">
    <source>
        <dbReference type="ARBA" id="ARBA00022821"/>
    </source>
</evidence>
<keyword evidence="4" id="KW-0067">ATP-binding</keyword>
<feature type="domain" description="Disease resistance N-terminal" evidence="6">
    <location>
        <begin position="27"/>
        <end position="88"/>
    </location>
</feature>
<dbReference type="Pfam" id="PF18052">
    <property type="entry name" value="Rx_N"/>
    <property type="match status" value="1"/>
</dbReference>
<sequence length="380" mass="43177">SFFEVILERLASGDFNDYFSRNNLDVELVDKLSITLNSINQVLEEAEKMQYKSTYVKKWLDDLKDAIYEADQISDEIATDAQLNKLKAESDSVTSTTFESRIKELIGMLELLVKQKEILGLKGGARCASNEGGISWKSLKKLPTTLPEDKANLHGRDVEKEEIIKFLLSDNDGSNRVPVLSIVGLGGMGKTTLAEVVYNDDRIKEHFERIAWVYVSEYFDVVRLTKEISSRLDHSLEDGEDLNLLQQQLHQRITGKKYLLILDDVRNGKGECWEQLLLPFNHGYFGSKIIVTTRDKEVASVMKSAQILHLKELEESDCWSLFVRHAFYGKNVSEYPDLESIGRKIVDKCGGSPLAVRTLGGLLRMKFSPDEWVKILETDM</sequence>
<dbReference type="FunFam" id="3.40.50.300:FF:001091">
    <property type="entry name" value="Probable disease resistance protein At1g61300"/>
    <property type="match status" value="1"/>
</dbReference>
<keyword evidence="8" id="KW-1185">Reference proteome</keyword>
<feature type="non-terminal residue" evidence="7">
    <location>
        <position position="1"/>
    </location>
</feature>
<dbReference type="GO" id="GO:0006952">
    <property type="term" value="P:defense response"/>
    <property type="evidence" value="ECO:0007669"/>
    <property type="project" value="UniProtKB-KW"/>
</dbReference>
<dbReference type="Proteomes" id="UP000265520">
    <property type="component" value="Unassembled WGS sequence"/>
</dbReference>
<name>A0A392ND87_9FABA</name>
<keyword evidence="3" id="KW-0611">Plant defense</keyword>
<dbReference type="PANTHER" id="PTHR36766">
    <property type="entry name" value="PLANT BROAD-SPECTRUM MILDEW RESISTANCE PROTEIN RPW8"/>
    <property type="match status" value="1"/>
</dbReference>